<proteinExistence type="predicted"/>
<gene>
    <name evidence="1" type="ORF">SAMN05216273_11884</name>
</gene>
<evidence type="ECO:0000313" key="1">
    <source>
        <dbReference type="EMBL" id="SDM25205.1"/>
    </source>
</evidence>
<accession>A0ABY0R172</accession>
<reference evidence="1 2" key="1">
    <citation type="submission" date="2016-10" db="EMBL/GenBank/DDBJ databases">
        <authorList>
            <person name="Varghese N."/>
            <person name="Submissions S."/>
        </authorList>
    </citation>
    <scope>NUCLEOTIDE SEQUENCE [LARGE SCALE GENOMIC DNA]</scope>
    <source>
        <strain evidence="1 2">CGMCC 1.10941</strain>
    </source>
</reference>
<dbReference type="EMBL" id="FNHD01000018">
    <property type="protein sequence ID" value="SDM25205.1"/>
    <property type="molecule type" value="Genomic_DNA"/>
</dbReference>
<sequence>MSESIFNKAKVDKKKSKILKALDNCNSFEIETILDEVKKDLIIFP</sequence>
<protein>
    <submittedName>
        <fullName evidence="1">Uncharacterized protein</fullName>
    </submittedName>
</protein>
<keyword evidence="2" id="KW-1185">Reference proteome</keyword>
<dbReference type="Proteomes" id="UP000199242">
    <property type="component" value="Unassembled WGS sequence"/>
</dbReference>
<name>A0ABY0R172_9FLAO</name>
<organism evidence="1 2">
    <name type="scientific">Chryseobacterium taihuense</name>
    <dbReference type="NCBI Taxonomy" id="1141221"/>
    <lineage>
        <taxon>Bacteria</taxon>
        <taxon>Pseudomonadati</taxon>
        <taxon>Bacteroidota</taxon>
        <taxon>Flavobacteriia</taxon>
        <taxon>Flavobacteriales</taxon>
        <taxon>Weeksellaceae</taxon>
        <taxon>Chryseobacterium group</taxon>
        <taxon>Chryseobacterium</taxon>
    </lineage>
</organism>
<comment type="caution">
    <text evidence="1">The sequence shown here is derived from an EMBL/GenBank/DDBJ whole genome shotgun (WGS) entry which is preliminary data.</text>
</comment>
<evidence type="ECO:0000313" key="2">
    <source>
        <dbReference type="Proteomes" id="UP000199242"/>
    </source>
</evidence>